<feature type="transmembrane region" description="Helical" evidence="8">
    <location>
        <begin position="243"/>
        <end position="263"/>
    </location>
</feature>
<keyword evidence="11" id="KW-1185">Reference proteome</keyword>
<evidence type="ECO:0000259" key="9">
    <source>
        <dbReference type="Pfam" id="PF13231"/>
    </source>
</evidence>
<evidence type="ECO:0000313" key="11">
    <source>
        <dbReference type="Proteomes" id="UP001063350"/>
    </source>
</evidence>
<dbReference type="GO" id="GO:0009103">
    <property type="term" value="P:lipopolysaccharide biosynthetic process"/>
    <property type="evidence" value="ECO:0007669"/>
    <property type="project" value="UniProtKB-ARBA"/>
</dbReference>
<keyword evidence="5 8" id="KW-0812">Transmembrane</keyword>
<proteinExistence type="predicted"/>
<evidence type="ECO:0000256" key="5">
    <source>
        <dbReference type="ARBA" id="ARBA00022692"/>
    </source>
</evidence>
<evidence type="ECO:0000256" key="1">
    <source>
        <dbReference type="ARBA" id="ARBA00004651"/>
    </source>
</evidence>
<accession>A0A915U0Z7</accession>
<evidence type="ECO:0000256" key="6">
    <source>
        <dbReference type="ARBA" id="ARBA00022989"/>
    </source>
</evidence>
<reference evidence="10" key="1">
    <citation type="submission" date="2020-12" db="EMBL/GenBank/DDBJ databases">
        <title>Desulfobium dissulfuricans gen. nov., sp. nov., a novel mesophilic, sulfate-reducing bacterium isolated from a deep-sea hydrothermal vent.</title>
        <authorList>
            <person name="Hashimoto Y."/>
            <person name="Tame A."/>
            <person name="Sawayama S."/>
            <person name="Miyazaki J."/>
            <person name="Takai K."/>
            <person name="Nakagawa S."/>
        </authorList>
    </citation>
    <scope>NUCLEOTIDE SEQUENCE</scope>
    <source>
        <strain evidence="10">GF1</strain>
    </source>
</reference>
<feature type="transmembrane region" description="Helical" evidence="8">
    <location>
        <begin position="72"/>
        <end position="89"/>
    </location>
</feature>
<feature type="transmembrane region" description="Helical" evidence="8">
    <location>
        <begin position="109"/>
        <end position="133"/>
    </location>
</feature>
<keyword evidence="4" id="KW-0808">Transferase</keyword>
<feature type="transmembrane region" description="Helical" evidence="8">
    <location>
        <begin position="145"/>
        <end position="167"/>
    </location>
</feature>
<feature type="transmembrane region" description="Helical" evidence="8">
    <location>
        <begin position="275"/>
        <end position="293"/>
    </location>
</feature>
<evidence type="ECO:0000256" key="3">
    <source>
        <dbReference type="ARBA" id="ARBA00022676"/>
    </source>
</evidence>
<feature type="transmembrane region" description="Helical" evidence="8">
    <location>
        <begin position="389"/>
        <end position="408"/>
    </location>
</feature>
<keyword evidence="3" id="KW-0328">Glycosyltransferase</keyword>
<name>A0A915U0Z7_9BACT</name>
<dbReference type="Pfam" id="PF13231">
    <property type="entry name" value="PMT_2"/>
    <property type="match status" value="1"/>
</dbReference>
<feature type="transmembrane region" description="Helical" evidence="8">
    <location>
        <begin position="219"/>
        <end position="237"/>
    </location>
</feature>
<comment type="subcellular location">
    <subcellularLocation>
        <location evidence="1">Cell membrane</location>
        <topology evidence="1">Multi-pass membrane protein</topology>
    </subcellularLocation>
</comment>
<dbReference type="KEGG" id="ddu:GF1_18590"/>
<gene>
    <name evidence="10" type="ORF">GF1_18590</name>
</gene>
<feature type="transmembrane region" description="Helical" evidence="8">
    <location>
        <begin position="327"/>
        <end position="346"/>
    </location>
</feature>
<sequence length="531" mass="60149">MASALVARPPVPIDETRYLSVAWEMWQSNQFLVPHINGLPYSHKPPLLFWLIHLGWFLFGVNAWSARLTAPLFGFAGIILTMRLAAMLWPENKEVRSAVPYILTGMFIWSLYGTLTMFDMLLVFFSLLAWLALVRVERGQKAMGWALFGLATGLGLLAKGPVILVYVLPPALFAPWWSSREGNRFWLSWYGGLLAAVTGGTVLALCWALPAARAGGVEYGQAILFGQTAGRVVHSFAHQRPFYWYGVLLPVILFPWFFCLSFWTGCRRLSLDRSVRFCLSAVVPSFFLLSAISGKQLHYSLPLLPPVALLAARGVTDRGVQFFRDRWPMVFLLGILGLVLSVIPWLPLQGRDAVMLKFLPPWIGIGPVIVAICFLFFRPSGTRQHLQSISWGILLLMIFFHLALYRPLHTLYDETALAVKISKVQEQGRMVAVYPAELSDQFQFAGRLTRPLKPMRTLREQVAWSLRNPEQFCLIFTSDRGHWLFQDGAMKQQFKHGWLILCQAAQFSGAYQQWKKGEKLLALDVSVQSRR</sequence>
<dbReference type="InterPro" id="IPR050297">
    <property type="entry name" value="LipidA_mod_glycosyltrf_83"/>
</dbReference>
<feature type="transmembrane region" description="Helical" evidence="8">
    <location>
        <begin position="47"/>
        <end position="65"/>
    </location>
</feature>
<organism evidence="10 11">
    <name type="scientific">Desulfolithobacter dissulfuricans</name>
    <dbReference type="NCBI Taxonomy" id="2795293"/>
    <lineage>
        <taxon>Bacteria</taxon>
        <taxon>Pseudomonadati</taxon>
        <taxon>Thermodesulfobacteriota</taxon>
        <taxon>Desulfobulbia</taxon>
        <taxon>Desulfobulbales</taxon>
        <taxon>Desulfobulbaceae</taxon>
        <taxon>Desulfolithobacter</taxon>
    </lineage>
</organism>
<feature type="transmembrane region" description="Helical" evidence="8">
    <location>
        <begin position="187"/>
        <end position="207"/>
    </location>
</feature>
<keyword evidence="6 8" id="KW-1133">Transmembrane helix</keyword>
<keyword evidence="2" id="KW-1003">Cell membrane</keyword>
<evidence type="ECO:0000256" key="4">
    <source>
        <dbReference type="ARBA" id="ARBA00022679"/>
    </source>
</evidence>
<feature type="domain" description="Glycosyltransferase RgtA/B/C/D-like" evidence="9">
    <location>
        <begin position="43"/>
        <end position="178"/>
    </location>
</feature>
<evidence type="ECO:0000256" key="8">
    <source>
        <dbReference type="SAM" id="Phobius"/>
    </source>
</evidence>
<dbReference type="AlphaFoldDB" id="A0A915U0Z7"/>
<dbReference type="InterPro" id="IPR038731">
    <property type="entry name" value="RgtA/B/C-like"/>
</dbReference>
<dbReference type="EMBL" id="AP024233">
    <property type="protein sequence ID" value="BCO09483.1"/>
    <property type="molecule type" value="Genomic_DNA"/>
</dbReference>
<dbReference type="PANTHER" id="PTHR33908:SF11">
    <property type="entry name" value="MEMBRANE PROTEIN"/>
    <property type="match status" value="1"/>
</dbReference>
<dbReference type="GO" id="GO:0016763">
    <property type="term" value="F:pentosyltransferase activity"/>
    <property type="evidence" value="ECO:0007669"/>
    <property type="project" value="TreeGrafter"/>
</dbReference>
<dbReference type="Proteomes" id="UP001063350">
    <property type="component" value="Chromosome"/>
</dbReference>
<keyword evidence="7 8" id="KW-0472">Membrane</keyword>
<feature type="transmembrane region" description="Helical" evidence="8">
    <location>
        <begin position="358"/>
        <end position="377"/>
    </location>
</feature>
<protein>
    <recommendedName>
        <fullName evidence="9">Glycosyltransferase RgtA/B/C/D-like domain-containing protein</fullName>
    </recommendedName>
</protein>
<dbReference type="PANTHER" id="PTHR33908">
    <property type="entry name" value="MANNOSYLTRANSFERASE YKCB-RELATED"/>
    <property type="match status" value="1"/>
</dbReference>
<dbReference type="GO" id="GO:0005886">
    <property type="term" value="C:plasma membrane"/>
    <property type="evidence" value="ECO:0007669"/>
    <property type="project" value="UniProtKB-SubCell"/>
</dbReference>
<evidence type="ECO:0000256" key="7">
    <source>
        <dbReference type="ARBA" id="ARBA00023136"/>
    </source>
</evidence>
<evidence type="ECO:0000256" key="2">
    <source>
        <dbReference type="ARBA" id="ARBA00022475"/>
    </source>
</evidence>
<evidence type="ECO:0000313" key="10">
    <source>
        <dbReference type="EMBL" id="BCO09483.1"/>
    </source>
</evidence>